<gene>
    <name evidence="3" type="ORF">GCM10010324_21880</name>
</gene>
<keyword evidence="4" id="KW-1185">Reference proteome</keyword>
<proteinExistence type="predicted"/>
<comment type="caution">
    <text evidence="3">The sequence shown here is derived from an EMBL/GenBank/DDBJ whole genome shotgun (WGS) entry which is preliminary data.</text>
</comment>
<dbReference type="RefSeq" id="WP_190021437.1">
    <property type="nucleotide sequence ID" value="NZ_BMUT01000003.1"/>
</dbReference>
<evidence type="ECO:0000313" key="3">
    <source>
        <dbReference type="EMBL" id="GGX75965.1"/>
    </source>
</evidence>
<keyword evidence="2" id="KW-1133">Transmembrane helix</keyword>
<dbReference type="Proteomes" id="UP000659223">
    <property type="component" value="Unassembled WGS sequence"/>
</dbReference>
<evidence type="ECO:0000256" key="2">
    <source>
        <dbReference type="SAM" id="Phobius"/>
    </source>
</evidence>
<sequence length="138" mass="15731">MKELIPVVAGFLLTTVLGGLLGSFFQRRAWAHQHRVQTQDRERAVLVFEEVSRLLDKRLYRGGLRGTGRGRGGHVEAVQQRHRYGKPRADQRRAADRARRQIYAYNLDMIRAIQGGAVGWLVEENRRLPGRDSGNRSA</sequence>
<feature type="region of interest" description="Disordered" evidence="1">
    <location>
        <begin position="70"/>
        <end position="92"/>
    </location>
</feature>
<reference evidence="4" key="1">
    <citation type="journal article" date="2019" name="Int. J. Syst. Evol. Microbiol.">
        <title>The Global Catalogue of Microorganisms (GCM) 10K type strain sequencing project: providing services to taxonomists for standard genome sequencing and annotation.</title>
        <authorList>
            <consortium name="The Broad Institute Genomics Platform"/>
            <consortium name="The Broad Institute Genome Sequencing Center for Infectious Disease"/>
            <person name="Wu L."/>
            <person name="Ma J."/>
        </authorList>
    </citation>
    <scope>NUCLEOTIDE SEQUENCE [LARGE SCALE GENOMIC DNA]</scope>
    <source>
        <strain evidence="4">JCM 4586</strain>
    </source>
</reference>
<name>A0ABQ2Y9H9_9ACTN</name>
<protein>
    <submittedName>
        <fullName evidence="3">Uncharacterized protein</fullName>
    </submittedName>
</protein>
<accession>A0ABQ2Y9H9</accession>
<organism evidence="3 4">
    <name type="scientific">Streptomyces hiroshimensis</name>
    <dbReference type="NCBI Taxonomy" id="66424"/>
    <lineage>
        <taxon>Bacteria</taxon>
        <taxon>Bacillati</taxon>
        <taxon>Actinomycetota</taxon>
        <taxon>Actinomycetes</taxon>
        <taxon>Kitasatosporales</taxon>
        <taxon>Streptomycetaceae</taxon>
        <taxon>Streptomyces</taxon>
    </lineage>
</organism>
<keyword evidence="2" id="KW-0812">Transmembrane</keyword>
<keyword evidence="2" id="KW-0472">Membrane</keyword>
<evidence type="ECO:0000313" key="4">
    <source>
        <dbReference type="Proteomes" id="UP000659223"/>
    </source>
</evidence>
<dbReference type="EMBL" id="BMUT01000003">
    <property type="protein sequence ID" value="GGX75965.1"/>
    <property type="molecule type" value="Genomic_DNA"/>
</dbReference>
<evidence type="ECO:0000256" key="1">
    <source>
        <dbReference type="SAM" id="MobiDB-lite"/>
    </source>
</evidence>
<feature type="transmembrane region" description="Helical" evidence="2">
    <location>
        <begin position="6"/>
        <end position="25"/>
    </location>
</feature>